<organism evidence="2 3">
    <name type="scientific">Neoroseomonas marina</name>
    <dbReference type="NCBI Taxonomy" id="1232220"/>
    <lineage>
        <taxon>Bacteria</taxon>
        <taxon>Pseudomonadati</taxon>
        <taxon>Pseudomonadota</taxon>
        <taxon>Alphaproteobacteria</taxon>
        <taxon>Acetobacterales</taxon>
        <taxon>Acetobacteraceae</taxon>
        <taxon>Neoroseomonas</taxon>
    </lineage>
</organism>
<reference evidence="2 3" key="1">
    <citation type="submission" date="2020-03" db="EMBL/GenBank/DDBJ databases">
        <authorList>
            <person name="Sun Q."/>
        </authorList>
    </citation>
    <scope>NUCLEOTIDE SEQUENCE [LARGE SCALE GENOMIC DNA]</scope>
    <source>
        <strain evidence="2 3">JC162</strain>
    </source>
</reference>
<gene>
    <name evidence="2" type="ORF">GWK16_15995</name>
</gene>
<dbReference type="Pfam" id="PF00583">
    <property type="entry name" value="Acetyltransf_1"/>
    <property type="match status" value="1"/>
</dbReference>
<dbReference type="InterPro" id="IPR052777">
    <property type="entry name" value="Acetyltransferase_Enz"/>
</dbReference>
<comment type="caution">
    <text evidence="2">The sequence shown here is derived from an EMBL/GenBank/DDBJ whole genome shotgun (WGS) entry which is preliminary data.</text>
</comment>
<dbReference type="GO" id="GO:0016747">
    <property type="term" value="F:acyltransferase activity, transferring groups other than amino-acyl groups"/>
    <property type="evidence" value="ECO:0007669"/>
    <property type="project" value="InterPro"/>
</dbReference>
<dbReference type="PROSITE" id="PS51186">
    <property type="entry name" value="GNAT"/>
    <property type="match status" value="1"/>
</dbReference>
<dbReference type="PANTHER" id="PTHR43305:SF1">
    <property type="entry name" value="FAMILY N-ACETYLTRANSFERASE, PUTATIVE (AFU_ORTHOLOGUE AFUA_2G01380)-RELATED"/>
    <property type="match status" value="1"/>
</dbReference>
<evidence type="ECO:0000313" key="3">
    <source>
        <dbReference type="Proteomes" id="UP000548582"/>
    </source>
</evidence>
<evidence type="ECO:0000313" key="2">
    <source>
        <dbReference type="EMBL" id="NMJ42751.1"/>
    </source>
</evidence>
<dbReference type="CDD" id="cd04301">
    <property type="entry name" value="NAT_SF"/>
    <property type="match status" value="1"/>
</dbReference>
<dbReference type="InterPro" id="IPR000182">
    <property type="entry name" value="GNAT_dom"/>
</dbReference>
<dbReference type="InterPro" id="IPR016181">
    <property type="entry name" value="Acyl_CoA_acyltransferase"/>
</dbReference>
<keyword evidence="2" id="KW-0808">Transferase</keyword>
<dbReference type="Proteomes" id="UP000548582">
    <property type="component" value="Unassembled WGS sequence"/>
</dbReference>
<proteinExistence type="predicted"/>
<evidence type="ECO:0000259" key="1">
    <source>
        <dbReference type="PROSITE" id="PS51186"/>
    </source>
</evidence>
<keyword evidence="3" id="KW-1185">Reference proteome</keyword>
<dbReference type="EMBL" id="JABBKX010000005">
    <property type="protein sequence ID" value="NMJ42751.1"/>
    <property type="molecule type" value="Genomic_DNA"/>
</dbReference>
<dbReference type="AlphaFoldDB" id="A0A848EE28"/>
<accession>A0A848EE28</accession>
<name>A0A848EE28_9PROT</name>
<dbReference type="RefSeq" id="WP_170054974.1">
    <property type="nucleotide sequence ID" value="NZ_JABBKX010000005.1"/>
</dbReference>
<dbReference type="PANTHER" id="PTHR43305">
    <property type="entry name" value="FAMILY N-ACETYLTRANSFERASE, PUTATIVE (AFU_ORTHOLOGUE AFUA_2G01380)-RELATED"/>
    <property type="match status" value="1"/>
</dbReference>
<dbReference type="SUPFAM" id="SSF55729">
    <property type="entry name" value="Acyl-CoA N-acyltransferases (Nat)"/>
    <property type="match status" value="1"/>
</dbReference>
<protein>
    <submittedName>
        <fullName evidence="2">GNAT family N-acetyltransferase</fullName>
    </submittedName>
</protein>
<sequence length="162" mass="17089">MADLPYRIGPARTADDIAAVARLFGEYAASLPVDLGYQDFETELAGLPGKYAPPAGALLVARDGQGTALACVALRAMAEPGRCEMKRLYVAPSGRGLGLGRAMAEAICAEATRLGYREICLDTLPTMADAQALYARMGFVDIAPYYATPVAGTRFLARPLTA</sequence>
<feature type="domain" description="N-acetyltransferase" evidence="1">
    <location>
        <begin position="6"/>
        <end position="161"/>
    </location>
</feature>
<dbReference type="Gene3D" id="3.40.630.30">
    <property type="match status" value="1"/>
</dbReference>